<dbReference type="SUPFAM" id="SSF55781">
    <property type="entry name" value="GAF domain-like"/>
    <property type="match status" value="1"/>
</dbReference>
<dbReference type="Gene3D" id="3.30.450.40">
    <property type="match status" value="1"/>
</dbReference>
<dbReference type="EMBL" id="VGJX01001016">
    <property type="protein sequence ID" value="MBM3276417.1"/>
    <property type="molecule type" value="Genomic_DNA"/>
</dbReference>
<keyword evidence="1" id="KW-0802">TPR repeat</keyword>
<evidence type="ECO:0000259" key="2">
    <source>
        <dbReference type="Pfam" id="PF01590"/>
    </source>
</evidence>
<evidence type="ECO:0000313" key="3">
    <source>
        <dbReference type="EMBL" id="MBM3276417.1"/>
    </source>
</evidence>
<dbReference type="InterPro" id="IPR019734">
    <property type="entry name" value="TPR_rpt"/>
</dbReference>
<proteinExistence type="predicted"/>
<feature type="non-terminal residue" evidence="3">
    <location>
        <position position="505"/>
    </location>
</feature>
<reference evidence="3 4" key="1">
    <citation type="submission" date="2019-03" db="EMBL/GenBank/DDBJ databases">
        <title>Lake Tanganyika Metagenome-Assembled Genomes (MAGs).</title>
        <authorList>
            <person name="Tran P."/>
        </authorList>
    </citation>
    <scope>NUCLEOTIDE SEQUENCE [LARGE SCALE GENOMIC DNA]</scope>
    <source>
        <strain evidence="3">K_DeepCast_65m_m2_236</strain>
    </source>
</reference>
<comment type="caution">
    <text evidence="3">The sequence shown here is derived from an EMBL/GenBank/DDBJ whole genome shotgun (WGS) entry which is preliminary data.</text>
</comment>
<organism evidence="3 4">
    <name type="scientific">Candidatus Tanganyikabacteria bacterium</name>
    <dbReference type="NCBI Taxonomy" id="2961651"/>
    <lineage>
        <taxon>Bacteria</taxon>
        <taxon>Bacillati</taxon>
        <taxon>Candidatus Sericytochromatia</taxon>
        <taxon>Candidatus Tanganyikabacteria</taxon>
    </lineage>
</organism>
<dbReference type="AlphaFoldDB" id="A0A937X8U3"/>
<dbReference type="Pfam" id="PF01590">
    <property type="entry name" value="GAF"/>
    <property type="match status" value="1"/>
</dbReference>
<evidence type="ECO:0000256" key="1">
    <source>
        <dbReference type="PROSITE-ProRule" id="PRU00339"/>
    </source>
</evidence>
<dbReference type="InterPro" id="IPR011990">
    <property type="entry name" value="TPR-like_helical_dom_sf"/>
</dbReference>
<name>A0A937X8U3_9BACT</name>
<feature type="non-terminal residue" evidence="3">
    <location>
        <position position="1"/>
    </location>
</feature>
<dbReference type="InterPro" id="IPR003018">
    <property type="entry name" value="GAF"/>
</dbReference>
<evidence type="ECO:0000313" key="4">
    <source>
        <dbReference type="Proteomes" id="UP000703893"/>
    </source>
</evidence>
<dbReference type="Proteomes" id="UP000703893">
    <property type="component" value="Unassembled WGS sequence"/>
</dbReference>
<protein>
    <submittedName>
        <fullName evidence="3">Tetratricopeptide repeat protein</fullName>
    </submittedName>
</protein>
<dbReference type="SUPFAM" id="SSF48452">
    <property type="entry name" value="TPR-like"/>
    <property type="match status" value="1"/>
</dbReference>
<dbReference type="Gene3D" id="1.25.40.10">
    <property type="entry name" value="Tetratricopeptide repeat domain"/>
    <property type="match status" value="1"/>
</dbReference>
<feature type="domain" description="GAF" evidence="2">
    <location>
        <begin position="389"/>
        <end position="492"/>
    </location>
</feature>
<feature type="repeat" description="TPR" evidence="1">
    <location>
        <begin position="145"/>
        <end position="178"/>
    </location>
</feature>
<dbReference type="PROSITE" id="PS50005">
    <property type="entry name" value="TPR"/>
    <property type="match status" value="1"/>
</dbReference>
<gene>
    <name evidence="3" type="ORF">FJZ00_14780</name>
</gene>
<sequence>AREIFEENLSIAVEIGAKNDEICAYLNLAIQSHELGDFREVEVQAAKANRESVATHSQDYELISEVLRSLAVAYLGHPAEAERIHGKVLEELHKLPADGRTVIEITVLPYIAERQLFMGQVLRGLASAQEAWRLTLDTGVRDYEQRILTLLGEAFARLGEFESAREQYQKALELGQTVCAPGTIARAQAGLGYLAFRAGNLEEAARLVGESHIGASTIGAAYLAADIAFLRGRIALATTDRALAATCFDEVLRRGKEIGCLHLQSLGEFGIARLGNRSEQAYKNLRVAQQLFNDQMKGLSDEDSQDFVSLDERWRILNGDLAAEDLPQTADEQAGGTTSRARYQQLERKYLELLDEGRRFRTDFEEVASARERLERLLKFTVETNRETDLSRLLEGIMNLVGSMVGADRGFLLLMEGGEGLVPKSTYNIDPRDRRPNTWKFSESVAERVYQSGEPVFIDDVLEAEGFETAQSIVDLAVRTVLCVPLRAVSRGDAKQASQDRTIGV</sequence>
<accession>A0A937X8U3</accession>
<dbReference type="InterPro" id="IPR029016">
    <property type="entry name" value="GAF-like_dom_sf"/>
</dbReference>
<dbReference type="Pfam" id="PF13424">
    <property type="entry name" value="TPR_12"/>
    <property type="match status" value="1"/>
</dbReference>